<evidence type="ECO:0000256" key="4">
    <source>
        <dbReference type="ARBA" id="ARBA00022989"/>
    </source>
</evidence>
<feature type="transmembrane region" description="Helical" evidence="6">
    <location>
        <begin position="6"/>
        <end position="27"/>
    </location>
</feature>
<evidence type="ECO:0000259" key="7">
    <source>
        <dbReference type="Pfam" id="PF00892"/>
    </source>
</evidence>
<feature type="transmembrane region" description="Helical" evidence="6">
    <location>
        <begin position="39"/>
        <end position="57"/>
    </location>
</feature>
<proteinExistence type="inferred from homology"/>
<feature type="transmembrane region" description="Helical" evidence="6">
    <location>
        <begin position="124"/>
        <end position="141"/>
    </location>
</feature>
<comment type="caution">
    <text evidence="8">The sequence shown here is derived from an EMBL/GenBank/DDBJ whole genome shotgun (WGS) entry which is preliminary data.</text>
</comment>
<feature type="transmembrane region" description="Helical" evidence="6">
    <location>
        <begin position="239"/>
        <end position="258"/>
    </location>
</feature>
<evidence type="ECO:0000256" key="5">
    <source>
        <dbReference type="ARBA" id="ARBA00023136"/>
    </source>
</evidence>
<evidence type="ECO:0000256" key="1">
    <source>
        <dbReference type="ARBA" id="ARBA00004141"/>
    </source>
</evidence>
<evidence type="ECO:0000256" key="2">
    <source>
        <dbReference type="ARBA" id="ARBA00009853"/>
    </source>
</evidence>
<dbReference type="PANTHER" id="PTHR22911">
    <property type="entry name" value="ACYL-MALONYL CONDENSING ENZYME-RELATED"/>
    <property type="match status" value="1"/>
</dbReference>
<keyword evidence="3 6" id="KW-0812">Transmembrane</keyword>
<dbReference type="Gene3D" id="1.10.3730.20">
    <property type="match status" value="2"/>
</dbReference>
<feature type="domain" description="EamA" evidence="7">
    <location>
        <begin position="10"/>
        <end position="141"/>
    </location>
</feature>
<dbReference type="AlphaFoldDB" id="A0A849IES6"/>
<evidence type="ECO:0000256" key="3">
    <source>
        <dbReference type="ARBA" id="ARBA00022692"/>
    </source>
</evidence>
<comment type="subcellular location">
    <subcellularLocation>
        <location evidence="1">Membrane</location>
        <topology evidence="1">Multi-pass membrane protein</topology>
    </subcellularLocation>
</comment>
<feature type="transmembrane region" description="Helical" evidence="6">
    <location>
        <begin position="147"/>
        <end position="167"/>
    </location>
</feature>
<feature type="transmembrane region" description="Helical" evidence="6">
    <location>
        <begin position="89"/>
        <end position="112"/>
    </location>
</feature>
<dbReference type="InterPro" id="IPR000620">
    <property type="entry name" value="EamA_dom"/>
</dbReference>
<dbReference type="SUPFAM" id="SSF103481">
    <property type="entry name" value="Multidrug resistance efflux transporter EmrE"/>
    <property type="match status" value="2"/>
</dbReference>
<feature type="domain" description="EamA" evidence="7">
    <location>
        <begin position="151"/>
        <end position="280"/>
    </location>
</feature>
<evidence type="ECO:0000256" key="6">
    <source>
        <dbReference type="SAM" id="Phobius"/>
    </source>
</evidence>
<reference evidence="8 9" key="1">
    <citation type="submission" date="2020-04" db="EMBL/GenBank/DDBJ databases">
        <title>Enterovirga sp. isolate from soil.</title>
        <authorList>
            <person name="Chea S."/>
            <person name="Kim D.-U."/>
        </authorList>
    </citation>
    <scope>NUCLEOTIDE SEQUENCE [LARGE SCALE GENOMIC DNA]</scope>
    <source>
        <strain evidence="8 9">DB1703</strain>
    </source>
</reference>
<protein>
    <submittedName>
        <fullName evidence="8">DMT family transporter</fullName>
    </submittedName>
</protein>
<sequence>MSRRNIALVLAWMAGAVFCFSATAIAVRLLAPRLSGFEILTIRNGGGLLILLALLAARRDLRSRLHPGPLPLQLLRNASHYAGQFGWNYAVAILPLATVFALEFTAPVWLAALAVPILGERMTWSRAGAIVLGLVGVLVILRPGQEALQPAALVLLASAFFFALTGVTTKALTRRVSTFTILFWMNLLQLPLSFAASDPGFPARMETPQIVGALMLSVTGLASHLCLTQAYRHGDALVVMPLDFLRIPMIAVVGWYFYGEGLDPLVFLGAALIIGGILWNLSAEAKKREPAGAAAAIASPSPTASRRPG</sequence>
<keyword evidence="9" id="KW-1185">Reference proteome</keyword>
<dbReference type="InterPro" id="IPR037185">
    <property type="entry name" value="EmrE-like"/>
</dbReference>
<organism evidence="8 9">
    <name type="scientific">Enterovirga aerilata</name>
    <dbReference type="NCBI Taxonomy" id="2730920"/>
    <lineage>
        <taxon>Bacteria</taxon>
        <taxon>Pseudomonadati</taxon>
        <taxon>Pseudomonadota</taxon>
        <taxon>Alphaproteobacteria</taxon>
        <taxon>Hyphomicrobiales</taxon>
        <taxon>Methylobacteriaceae</taxon>
        <taxon>Enterovirga</taxon>
    </lineage>
</organism>
<comment type="similarity">
    <text evidence="2">Belongs to the drug/metabolite transporter (DMT) superfamily. 10 TMS drug/metabolite exporter (DME) (TC 2.A.7.3) family.</text>
</comment>
<dbReference type="RefSeq" id="WP_171220461.1">
    <property type="nucleotide sequence ID" value="NZ_JABEPP010000007.1"/>
</dbReference>
<dbReference type="Proteomes" id="UP000564885">
    <property type="component" value="Unassembled WGS sequence"/>
</dbReference>
<evidence type="ECO:0000313" key="8">
    <source>
        <dbReference type="EMBL" id="NNM74949.1"/>
    </source>
</evidence>
<feature type="transmembrane region" description="Helical" evidence="6">
    <location>
        <begin position="264"/>
        <end position="281"/>
    </location>
</feature>
<name>A0A849IES6_9HYPH</name>
<dbReference type="GO" id="GO:0016020">
    <property type="term" value="C:membrane"/>
    <property type="evidence" value="ECO:0007669"/>
    <property type="project" value="UniProtKB-SubCell"/>
</dbReference>
<evidence type="ECO:0000313" key="9">
    <source>
        <dbReference type="Proteomes" id="UP000564885"/>
    </source>
</evidence>
<dbReference type="PANTHER" id="PTHR22911:SF6">
    <property type="entry name" value="SOLUTE CARRIER FAMILY 35 MEMBER G1"/>
    <property type="match status" value="1"/>
</dbReference>
<dbReference type="EMBL" id="JABEPP010000007">
    <property type="protein sequence ID" value="NNM74949.1"/>
    <property type="molecule type" value="Genomic_DNA"/>
</dbReference>
<dbReference type="Pfam" id="PF00892">
    <property type="entry name" value="EamA"/>
    <property type="match status" value="2"/>
</dbReference>
<accession>A0A849IES6</accession>
<gene>
    <name evidence="8" type="ORF">HJG44_21540</name>
</gene>
<keyword evidence="4 6" id="KW-1133">Transmembrane helix</keyword>
<feature type="transmembrane region" description="Helical" evidence="6">
    <location>
        <begin position="209"/>
        <end position="227"/>
    </location>
</feature>
<keyword evidence="5 6" id="KW-0472">Membrane</keyword>